<dbReference type="GO" id="GO:0004674">
    <property type="term" value="F:protein serine/threonine kinase activity"/>
    <property type="evidence" value="ECO:0007669"/>
    <property type="project" value="UniProtKB-KW"/>
</dbReference>
<evidence type="ECO:0000259" key="3">
    <source>
        <dbReference type="Pfam" id="PF14417"/>
    </source>
</evidence>
<dbReference type="NCBIfam" id="NF041045">
    <property type="entry name" value="RsbA_anti_sig"/>
    <property type="match status" value="1"/>
</dbReference>
<sequence length="310" mass="34665">MQPERASVDSGPFAHTAVAYGSDEDFLRLVPDLVVEGLREGRRVLVVTCERKLDLLGGALGEDARRIDRRSSERWYAHPARTLAAYHDYVRRRERTTIIGEPRWSRWTGRQTLEWLRYESVLNTAFAGLPAAVWCLYDRATAPADILRTHPRHLNAHGVVPGGLYVPPERFALPGDESPFAEPPASASVAGFTRERLAWLRRTVGERARRAGMDRDLVASLVLSVSELAANTVEHGAGHGRVTLWREADGFVCEVADPGGGLDDPLAGYRPPEPESQRGYGLWISRQLCDRVEIRSTPGLLRIRLYMPLR</sequence>
<keyword evidence="1" id="KW-0418">Kinase</keyword>
<dbReference type="AlphaFoldDB" id="A0A841D6P4"/>
<dbReference type="InterPro" id="IPR036890">
    <property type="entry name" value="HATPase_C_sf"/>
</dbReference>
<dbReference type="Proteomes" id="UP000562352">
    <property type="component" value="Unassembled WGS sequence"/>
</dbReference>
<keyword evidence="1" id="KW-0808">Transferase</keyword>
<gene>
    <name evidence="4" type="ORF">FHS22_002390</name>
</gene>
<dbReference type="InterPro" id="IPR003594">
    <property type="entry name" value="HATPase_dom"/>
</dbReference>
<evidence type="ECO:0000313" key="5">
    <source>
        <dbReference type="Proteomes" id="UP000562352"/>
    </source>
</evidence>
<keyword evidence="5" id="KW-1185">Reference proteome</keyword>
<protein>
    <submittedName>
        <fullName evidence="4">Anti-sigma regulatory factor (Ser/Thr protein kinase)</fullName>
    </submittedName>
</protein>
<dbReference type="CDD" id="cd16936">
    <property type="entry name" value="HATPase_RsbW-like"/>
    <property type="match status" value="1"/>
</dbReference>
<dbReference type="InterPro" id="IPR047718">
    <property type="entry name" value="RsbA-like_anti_sig"/>
</dbReference>
<evidence type="ECO:0000259" key="2">
    <source>
        <dbReference type="Pfam" id="PF13581"/>
    </source>
</evidence>
<accession>A0A841D6P4</accession>
<dbReference type="InterPro" id="IPR025847">
    <property type="entry name" value="MEDS_domain"/>
</dbReference>
<dbReference type="Pfam" id="PF13581">
    <property type="entry name" value="HATPase_c_2"/>
    <property type="match status" value="1"/>
</dbReference>
<feature type="domain" description="MEDS" evidence="3">
    <location>
        <begin position="15"/>
        <end position="150"/>
    </location>
</feature>
<name>A0A841D6P4_PLAVE</name>
<proteinExistence type="predicted"/>
<reference evidence="4 5" key="1">
    <citation type="submission" date="2020-08" db="EMBL/GenBank/DDBJ databases">
        <title>Genomic Encyclopedia of Type Strains, Phase III (KMG-III): the genomes of soil and plant-associated and newly described type strains.</title>
        <authorList>
            <person name="Whitman W."/>
        </authorList>
    </citation>
    <scope>NUCLEOTIDE SEQUENCE [LARGE SCALE GENOMIC DNA]</scope>
    <source>
        <strain evidence="4 5">CECT 3303</strain>
    </source>
</reference>
<evidence type="ECO:0000256" key="1">
    <source>
        <dbReference type="ARBA" id="ARBA00022527"/>
    </source>
</evidence>
<dbReference type="SUPFAM" id="SSF55874">
    <property type="entry name" value="ATPase domain of HSP90 chaperone/DNA topoisomerase II/histidine kinase"/>
    <property type="match status" value="1"/>
</dbReference>
<feature type="domain" description="Histidine kinase/HSP90-like ATPase" evidence="2">
    <location>
        <begin position="195"/>
        <end position="305"/>
    </location>
</feature>
<dbReference type="InterPro" id="IPR050267">
    <property type="entry name" value="Anti-sigma-factor_SerPK"/>
</dbReference>
<dbReference type="Pfam" id="PF14417">
    <property type="entry name" value="MEDS"/>
    <property type="match status" value="1"/>
</dbReference>
<dbReference type="RefSeq" id="WP_184941033.1">
    <property type="nucleotide sequence ID" value="NZ_BAAAWZ010000001.1"/>
</dbReference>
<dbReference type="Gene3D" id="3.30.565.10">
    <property type="entry name" value="Histidine kinase-like ATPase, C-terminal domain"/>
    <property type="match status" value="1"/>
</dbReference>
<evidence type="ECO:0000313" key="4">
    <source>
        <dbReference type="EMBL" id="MBB5963116.1"/>
    </source>
</evidence>
<keyword evidence="1" id="KW-0723">Serine/threonine-protein kinase</keyword>
<dbReference type="PANTHER" id="PTHR35526">
    <property type="entry name" value="ANTI-SIGMA-F FACTOR RSBW-RELATED"/>
    <property type="match status" value="1"/>
</dbReference>
<dbReference type="EMBL" id="JACHJJ010000006">
    <property type="protein sequence ID" value="MBB5963116.1"/>
    <property type="molecule type" value="Genomic_DNA"/>
</dbReference>
<dbReference type="PANTHER" id="PTHR35526:SF3">
    <property type="entry name" value="ANTI-SIGMA-F FACTOR RSBW"/>
    <property type="match status" value="1"/>
</dbReference>
<organism evidence="4 5">
    <name type="scientific">Planomonospora venezuelensis</name>
    <dbReference type="NCBI Taxonomy" id="1999"/>
    <lineage>
        <taxon>Bacteria</taxon>
        <taxon>Bacillati</taxon>
        <taxon>Actinomycetota</taxon>
        <taxon>Actinomycetes</taxon>
        <taxon>Streptosporangiales</taxon>
        <taxon>Streptosporangiaceae</taxon>
        <taxon>Planomonospora</taxon>
    </lineage>
</organism>
<comment type="caution">
    <text evidence="4">The sequence shown here is derived from an EMBL/GenBank/DDBJ whole genome shotgun (WGS) entry which is preliminary data.</text>
</comment>